<proteinExistence type="predicted"/>
<reference evidence="1" key="2">
    <citation type="submission" date="2023-05" db="EMBL/GenBank/DDBJ databases">
        <authorList>
            <person name="Fouks B."/>
        </authorList>
    </citation>
    <scope>NUCLEOTIDE SEQUENCE</scope>
    <source>
        <strain evidence="1">Stay&amp;Tobe</strain>
        <tissue evidence="1">Testes</tissue>
    </source>
</reference>
<feature type="non-terminal residue" evidence="1">
    <location>
        <position position="1"/>
    </location>
</feature>
<feature type="non-terminal residue" evidence="1">
    <location>
        <position position="49"/>
    </location>
</feature>
<gene>
    <name evidence="1" type="ORF">L9F63_011944</name>
</gene>
<dbReference type="AlphaFoldDB" id="A0AAD8AE97"/>
<reference evidence="1" key="1">
    <citation type="journal article" date="2023" name="IScience">
        <title>Live-bearing cockroach genome reveals convergent evolutionary mechanisms linked to viviparity in insects and beyond.</title>
        <authorList>
            <person name="Fouks B."/>
            <person name="Harrison M.C."/>
            <person name="Mikhailova A.A."/>
            <person name="Marchal E."/>
            <person name="English S."/>
            <person name="Carruthers M."/>
            <person name="Jennings E.C."/>
            <person name="Chiamaka E.L."/>
            <person name="Frigard R.A."/>
            <person name="Pippel M."/>
            <person name="Attardo G.M."/>
            <person name="Benoit J.B."/>
            <person name="Bornberg-Bauer E."/>
            <person name="Tobe S.S."/>
        </authorList>
    </citation>
    <scope>NUCLEOTIDE SEQUENCE</scope>
    <source>
        <strain evidence="1">Stay&amp;Tobe</strain>
    </source>
</reference>
<protein>
    <submittedName>
        <fullName evidence="1">Uncharacterized protein</fullName>
    </submittedName>
</protein>
<evidence type="ECO:0000313" key="2">
    <source>
        <dbReference type="Proteomes" id="UP001233999"/>
    </source>
</evidence>
<keyword evidence="2" id="KW-1185">Reference proteome</keyword>
<sequence length="49" mass="5567">QTMCSLEKLNIKLMEIFREDVVSCSLPKISNNSTFCGATRLSSERKMIL</sequence>
<name>A0AAD8AE97_DIPPU</name>
<dbReference type="Proteomes" id="UP001233999">
    <property type="component" value="Unassembled WGS sequence"/>
</dbReference>
<evidence type="ECO:0000313" key="1">
    <source>
        <dbReference type="EMBL" id="KAJ9597001.1"/>
    </source>
</evidence>
<comment type="caution">
    <text evidence="1">The sequence shown here is derived from an EMBL/GenBank/DDBJ whole genome shotgun (WGS) entry which is preliminary data.</text>
</comment>
<accession>A0AAD8AE97</accession>
<organism evidence="1 2">
    <name type="scientific">Diploptera punctata</name>
    <name type="common">Pacific beetle cockroach</name>
    <dbReference type="NCBI Taxonomy" id="6984"/>
    <lineage>
        <taxon>Eukaryota</taxon>
        <taxon>Metazoa</taxon>
        <taxon>Ecdysozoa</taxon>
        <taxon>Arthropoda</taxon>
        <taxon>Hexapoda</taxon>
        <taxon>Insecta</taxon>
        <taxon>Pterygota</taxon>
        <taxon>Neoptera</taxon>
        <taxon>Polyneoptera</taxon>
        <taxon>Dictyoptera</taxon>
        <taxon>Blattodea</taxon>
        <taxon>Blaberoidea</taxon>
        <taxon>Blaberidae</taxon>
        <taxon>Diplopterinae</taxon>
        <taxon>Diploptera</taxon>
    </lineage>
</organism>
<dbReference type="EMBL" id="JASPKZ010001948">
    <property type="protein sequence ID" value="KAJ9597001.1"/>
    <property type="molecule type" value="Genomic_DNA"/>
</dbReference>